<comment type="caution">
    <text evidence="1">The sequence shown here is derived from an EMBL/GenBank/DDBJ whole genome shotgun (WGS) entry which is preliminary data.</text>
</comment>
<organism evidence="1">
    <name type="scientific">marine sediment metagenome</name>
    <dbReference type="NCBI Taxonomy" id="412755"/>
    <lineage>
        <taxon>unclassified sequences</taxon>
        <taxon>metagenomes</taxon>
        <taxon>ecological metagenomes</taxon>
    </lineage>
</organism>
<protein>
    <submittedName>
        <fullName evidence="1">Uncharacterized protein</fullName>
    </submittedName>
</protein>
<feature type="non-terminal residue" evidence="1">
    <location>
        <position position="1"/>
    </location>
</feature>
<gene>
    <name evidence="1" type="ORF">S03H2_46791</name>
</gene>
<feature type="non-terminal residue" evidence="1">
    <location>
        <position position="266"/>
    </location>
</feature>
<sequence>GVFSSSLQAPFENGVEIGVFVDDLTLEFIQEEIIFDDSPINTLFSEEIYSFTEREPIYIEDFPSFIQNLTINGHLLEETTYFNDHVNLNLVPKDVTSVSSINIHVIKTLGVPAIYELEGGEKRWFNLVINGTSKNPNLLNPAYLTSERFSYSFNDGFDNEGIFFHENVLNWNDQVIPLKDLNIIEIEEIYINGKISVPFMYDAAAQEITLDSRYRNYLNETTQLILKGVKCDLGWNQAFEFNGQSWNLNEFDVGNFITPLPEVFRC</sequence>
<proteinExistence type="predicted"/>
<reference evidence="1" key="1">
    <citation type="journal article" date="2014" name="Front. Microbiol.">
        <title>High frequency of phylogenetically diverse reductive dehalogenase-homologous genes in deep subseafloor sedimentary metagenomes.</title>
        <authorList>
            <person name="Kawai M."/>
            <person name="Futagami T."/>
            <person name="Toyoda A."/>
            <person name="Takaki Y."/>
            <person name="Nishi S."/>
            <person name="Hori S."/>
            <person name="Arai W."/>
            <person name="Tsubouchi T."/>
            <person name="Morono Y."/>
            <person name="Uchiyama I."/>
            <person name="Ito T."/>
            <person name="Fujiyama A."/>
            <person name="Inagaki F."/>
            <person name="Takami H."/>
        </authorList>
    </citation>
    <scope>NUCLEOTIDE SEQUENCE</scope>
    <source>
        <strain evidence="1">Expedition CK06-06</strain>
    </source>
</reference>
<evidence type="ECO:0000313" key="1">
    <source>
        <dbReference type="EMBL" id="GAH66633.1"/>
    </source>
</evidence>
<accession>X1JA51</accession>
<name>X1JA51_9ZZZZ</name>
<dbReference type="EMBL" id="BARU01029414">
    <property type="protein sequence ID" value="GAH66633.1"/>
    <property type="molecule type" value="Genomic_DNA"/>
</dbReference>
<dbReference type="AlphaFoldDB" id="X1JA51"/>